<sequence length="280" mass="31620">MTMTEPRPASKGRSKGQGNVTSFRLSPIKTTPPPLAFDTGDDDEGGMANEESANGEEVVENGGTAGEECEVEERVILDHQVECEVDSIDQGKPDTDHDSDQRIDTNDIDGDQLIRSADSDHKADSDSISDRSIDQDQRESVSFEYSQQTSANDELKSKLSEELQKMKKMKGYYERNTERFPVEGLKSVAKLLKLKKKKALAVQNKKVIINKIKRKERTPATVNSHIRKGSKLKVLLSSKDEEDSRITAAQQFRNDRLYNNSQYQRESGYYALLRRNKMQI</sequence>
<dbReference type="Proteomes" id="UP000007879">
    <property type="component" value="Unassembled WGS sequence"/>
</dbReference>
<feature type="compositionally biased region" description="Basic and acidic residues" evidence="1">
    <location>
        <begin position="72"/>
        <end position="82"/>
    </location>
</feature>
<feature type="region of interest" description="Disordered" evidence="1">
    <location>
        <begin position="1"/>
        <end position="156"/>
    </location>
</feature>
<feature type="compositionally biased region" description="Basic and acidic residues" evidence="1">
    <location>
        <begin position="89"/>
        <end position="105"/>
    </location>
</feature>
<dbReference type="AlphaFoldDB" id="A0A1X7VIQ6"/>
<dbReference type="KEGG" id="aqu:109580291"/>
<name>A0A1X7VIQ6_AMPQE</name>
<proteinExistence type="predicted"/>
<accession>A0A1X7VIQ6</accession>
<evidence type="ECO:0000256" key="1">
    <source>
        <dbReference type="SAM" id="MobiDB-lite"/>
    </source>
</evidence>
<gene>
    <name evidence="2" type="primary">109580291</name>
</gene>
<reference evidence="3" key="1">
    <citation type="journal article" date="2010" name="Nature">
        <title>The Amphimedon queenslandica genome and the evolution of animal complexity.</title>
        <authorList>
            <person name="Srivastava M."/>
            <person name="Simakov O."/>
            <person name="Chapman J."/>
            <person name="Fahey B."/>
            <person name="Gauthier M.E."/>
            <person name="Mitros T."/>
            <person name="Richards G.S."/>
            <person name="Conaco C."/>
            <person name="Dacre M."/>
            <person name="Hellsten U."/>
            <person name="Larroux C."/>
            <person name="Putnam N.H."/>
            <person name="Stanke M."/>
            <person name="Adamska M."/>
            <person name="Darling A."/>
            <person name="Degnan S.M."/>
            <person name="Oakley T.H."/>
            <person name="Plachetzki D.C."/>
            <person name="Zhai Y."/>
            <person name="Adamski M."/>
            <person name="Calcino A."/>
            <person name="Cummins S.F."/>
            <person name="Goodstein D.M."/>
            <person name="Harris C."/>
            <person name="Jackson D.J."/>
            <person name="Leys S.P."/>
            <person name="Shu S."/>
            <person name="Woodcroft B.J."/>
            <person name="Vervoort M."/>
            <person name="Kosik K.S."/>
            <person name="Manning G."/>
            <person name="Degnan B.M."/>
            <person name="Rokhsar D.S."/>
        </authorList>
    </citation>
    <scope>NUCLEOTIDE SEQUENCE [LARGE SCALE GENOMIC DNA]</scope>
</reference>
<protein>
    <submittedName>
        <fullName evidence="2">Uncharacterized protein</fullName>
    </submittedName>
</protein>
<dbReference type="EnsemblMetazoa" id="Aqu2.1.39669_001">
    <property type="protein sequence ID" value="Aqu2.1.39669_001"/>
    <property type="gene ID" value="Aqu2.1.39669"/>
</dbReference>
<evidence type="ECO:0000313" key="3">
    <source>
        <dbReference type="Proteomes" id="UP000007879"/>
    </source>
</evidence>
<dbReference type="InParanoid" id="A0A1X7VIQ6"/>
<dbReference type="EnsemblMetazoa" id="XM_019993324.1">
    <property type="protein sequence ID" value="XP_019848883.1"/>
    <property type="gene ID" value="LOC109580291"/>
</dbReference>
<reference evidence="2" key="2">
    <citation type="submission" date="2017-05" db="UniProtKB">
        <authorList>
            <consortium name="EnsemblMetazoa"/>
        </authorList>
    </citation>
    <scope>IDENTIFICATION</scope>
</reference>
<feature type="compositionally biased region" description="Polar residues" evidence="1">
    <location>
        <begin position="143"/>
        <end position="152"/>
    </location>
</feature>
<evidence type="ECO:0000313" key="2">
    <source>
        <dbReference type="EnsemblMetazoa" id="Aqu2.1.39669_001"/>
    </source>
</evidence>
<keyword evidence="3" id="KW-1185">Reference proteome</keyword>
<organism evidence="2">
    <name type="scientific">Amphimedon queenslandica</name>
    <name type="common">Sponge</name>
    <dbReference type="NCBI Taxonomy" id="400682"/>
    <lineage>
        <taxon>Eukaryota</taxon>
        <taxon>Metazoa</taxon>
        <taxon>Porifera</taxon>
        <taxon>Demospongiae</taxon>
        <taxon>Heteroscleromorpha</taxon>
        <taxon>Haplosclerida</taxon>
        <taxon>Niphatidae</taxon>
        <taxon>Amphimedon</taxon>
    </lineage>
</organism>
<feature type="compositionally biased region" description="Basic and acidic residues" evidence="1">
    <location>
        <begin position="117"/>
        <end position="141"/>
    </location>
</feature>